<feature type="non-terminal residue" evidence="1">
    <location>
        <position position="1"/>
    </location>
</feature>
<dbReference type="Proteomes" id="UP000248329">
    <property type="component" value="Unassembled WGS sequence"/>
</dbReference>
<gene>
    <name evidence="1" type="ORF">C4B59_13200</name>
</gene>
<proteinExistence type="predicted"/>
<name>A0AC61KZW7_9EURY</name>
<comment type="caution">
    <text evidence="1">The sequence shown here is derived from an EMBL/GenBank/DDBJ whole genome shotgun (WGS) entry which is preliminary data.</text>
</comment>
<accession>A0AC61KZW7</accession>
<evidence type="ECO:0000313" key="1">
    <source>
        <dbReference type="EMBL" id="PXF58547.1"/>
    </source>
</evidence>
<dbReference type="EMBL" id="PQXF01000035">
    <property type="protein sequence ID" value="PXF58547.1"/>
    <property type="molecule type" value="Genomic_DNA"/>
</dbReference>
<protein>
    <submittedName>
        <fullName evidence="1">IS630 family transposase</fullName>
    </submittedName>
</protein>
<sequence>LNTHVPGSLYETFQPDKAKAILGRFEFVYTPKHGSWLNMAEIELNVLTGQCLNRRIDDIEVVRKEVLAWQEFRNNKNAKVNWQFTAEDARIKLSRLYPTLES</sequence>
<organism evidence="1 2">
    <name type="scientific">Candidatus Methanogaster sp</name>
    <dbReference type="NCBI Taxonomy" id="3386292"/>
    <lineage>
        <taxon>Archaea</taxon>
        <taxon>Methanobacteriati</taxon>
        <taxon>Methanobacteriota</taxon>
        <taxon>Stenosarchaea group</taxon>
        <taxon>Methanomicrobia</taxon>
        <taxon>Methanosarcinales</taxon>
        <taxon>ANME-2 cluster</taxon>
        <taxon>Candidatus Methanogasteraceae</taxon>
        <taxon>Candidatus Methanogaster</taxon>
    </lineage>
</organism>
<evidence type="ECO:0000313" key="2">
    <source>
        <dbReference type="Proteomes" id="UP000248329"/>
    </source>
</evidence>
<reference evidence="1" key="1">
    <citation type="submission" date="2018-01" db="EMBL/GenBank/DDBJ databases">
        <authorList>
            <person name="Krukenberg V."/>
        </authorList>
    </citation>
    <scope>NUCLEOTIDE SEQUENCE</scope>
    <source>
        <strain evidence="1">E20ANME2</strain>
    </source>
</reference>